<evidence type="ECO:0000256" key="4">
    <source>
        <dbReference type="ARBA" id="ARBA00022801"/>
    </source>
</evidence>
<keyword evidence="8" id="KW-0812">Transmembrane</keyword>
<dbReference type="PRINTS" id="PR00700">
    <property type="entry name" value="PRTYPHPHTASE"/>
</dbReference>
<dbReference type="SMART" id="SM00060">
    <property type="entry name" value="FN3"/>
    <property type="match status" value="2"/>
</dbReference>
<dbReference type="CDD" id="cd00096">
    <property type="entry name" value="Ig"/>
    <property type="match status" value="1"/>
</dbReference>
<dbReference type="SUPFAM" id="SSF52799">
    <property type="entry name" value="(Phosphotyrosine protein) phosphatases II"/>
    <property type="match status" value="2"/>
</dbReference>
<keyword evidence="8" id="KW-1133">Transmembrane helix</keyword>
<dbReference type="Gene3D" id="2.60.40.10">
    <property type="entry name" value="Immunoglobulins"/>
    <property type="match status" value="2"/>
</dbReference>
<dbReference type="InterPro" id="IPR050348">
    <property type="entry name" value="Protein-Tyr_Phosphatase"/>
</dbReference>
<dbReference type="InterPro" id="IPR013783">
    <property type="entry name" value="Ig-like_fold"/>
</dbReference>
<comment type="catalytic activity">
    <reaction evidence="7">
        <text>O-phospho-L-tyrosyl-[protein] + H2O = L-tyrosyl-[protein] + phosphate</text>
        <dbReference type="Rhea" id="RHEA:10684"/>
        <dbReference type="Rhea" id="RHEA-COMP:10136"/>
        <dbReference type="Rhea" id="RHEA-COMP:20101"/>
        <dbReference type="ChEBI" id="CHEBI:15377"/>
        <dbReference type="ChEBI" id="CHEBI:43474"/>
        <dbReference type="ChEBI" id="CHEBI:46858"/>
        <dbReference type="ChEBI" id="CHEBI:61978"/>
        <dbReference type="EC" id="3.1.3.48"/>
    </reaction>
</comment>
<evidence type="ECO:0000256" key="1">
    <source>
        <dbReference type="ARBA" id="ARBA00004167"/>
    </source>
</evidence>
<dbReference type="InterPro" id="IPR016130">
    <property type="entry name" value="Tyr_Pase_AS"/>
</dbReference>
<dbReference type="SMART" id="SM00409">
    <property type="entry name" value="IG"/>
    <property type="match status" value="1"/>
</dbReference>
<keyword evidence="5" id="KW-0904">Protein phosphatase</keyword>
<dbReference type="PANTHER" id="PTHR19134">
    <property type="entry name" value="RECEPTOR-TYPE TYROSINE-PROTEIN PHOSPHATASE"/>
    <property type="match status" value="1"/>
</dbReference>
<feature type="domain" description="Ig-like" evidence="11">
    <location>
        <begin position="129"/>
        <end position="246"/>
    </location>
</feature>
<dbReference type="InterPro" id="IPR029021">
    <property type="entry name" value="Prot-tyrosine_phosphatase-like"/>
</dbReference>
<feature type="domain" description="Tyrosine-protein phosphatase" evidence="9">
    <location>
        <begin position="1124"/>
        <end position="1390"/>
    </location>
</feature>
<organism evidence="12 13">
    <name type="scientific">Panagrellus redivivus</name>
    <name type="common">Microworm</name>
    <dbReference type="NCBI Taxonomy" id="6233"/>
    <lineage>
        <taxon>Eukaryota</taxon>
        <taxon>Metazoa</taxon>
        <taxon>Ecdysozoa</taxon>
        <taxon>Nematoda</taxon>
        <taxon>Chromadorea</taxon>
        <taxon>Rhabditida</taxon>
        <taxon>Tylenchina</taxon>
        <taxon>Panagrolaimomorpha</taxon>
        <taxon>Panagrolaimoidea</taxon>
        <taxon>Panagrolaimidae</taxon>
        <taxon>Panagrellus</taxon>
    </lineage>
</organism>
<accession>A0A7E4ZUE1</accession>
<dbReference type="InterPro" id="IPR036116">
    <property type="entry name" value="FN3_sf"/>
</dbReference>
<keyword evidence="3" id="KW-0732">Signal</keyword>
<evidence type="ECO:0000256" key="7">
    <source>
        <dbReference type="ARBA" id="ARBA00051722"/>
    </source>
</evidence>
<keyword evidence="12" id="KW-1185">Reference proteome</keyword>
<dbReference type="PROSITE" id="PS50056">
    <property type="entry name" value="TYR_PHOSPHATASE_2"/>
    <property type="match status" value="1"/>
</dbReference>
<dbReference type="Pfam" id="PF00102">
    <property type="entry name" value="Y_phosphatase"/>
    <property type="match status" value="2"/>
</dbReference>
<dbReference type="InterPro" id="IPR003599">
    <property type="entry name" value="Ig_sub"/>
</dbReference>
<evidence type="ECO:0000313" key="12">
    <source>
        <dbReference type="Proteomes" id="UP000492821"/>
    </source>
</evidence>
<dbReference type="PROSITE" id="PS50055">
    <property type="entry name" value="TYR_PHOSPHATASE_PTP"/>
    <property type="match status" value="2"/>
</dbReference>
<sequence>MTSSVRWRRPIGLLFLLYGFCLVATIVTGSVRKTADDLKTPVCDTDRNCVIGGVCRPDSTGKKRCMCSTSCLMTVPVSCATNNAGACVTMGATYTRKYNTSQPYCHHRRCVCPPQYDEVPAKPHTDGFPFMPPMKCDRRELDIMLTISPARSVFKGTEATIYCCVNLDPREYVPEEAVFFVQNGTRRRDASTTPYAMFSPKDDSLFTVPTCWSLTLQNVQPSDAGTYSCIAQPMGISAKELNETLNFEVKTPRMITNVKVETNATEAKMIWDMQDGIKIDLQLVYREGRKEIWKGKNVKSPVQITGLSPATAYEVFIRVADGENPPFNLTHHFETIEGQPGTPIAEDIRLIQTVNGLQCEVEWRAPRTPNGKIQRYFIQLSGKLRYTPDSKDASTFPIDHPPPIHPCTVVNETTSAVTVEGRSFFACSYGPLKPNRNYTATIWAENAAGLSLPLVYHENCAMDYAQPDSIDPPELVVTHNVSSFDLRFSKPPSDENGPIACYYMAIVPLLSNVSVLALPKPEDIVMDSYEKAMQNNVRNAQSGADTAGYYYAYIAESYMQFPDVTTIGDAKIPAGIEPCNVFYLSRFKAQDPPLKTDLKYTGFLIVRVDRDKTLLAAQQASRGLALRPRSRFARQMSNSDPAYAFSTFFKPIYLAEASSASSAFQVFFVIMICLIALVGFAGSVLYFLYKKGIIRQLCPVKKDHDILRQSFAPIAVEDLVQEFVIRHRDSDFLFTTEFEALPKPRLDYSTCDRKENIKKNRYTDIRCGEETRVHLKVPRPDGSDYINANYIRGYNDKKVFIAAQAPVEHSINDFWQMIWEQDVKILIMVANTNERGRRQVDKYWPNQEEDPTLINEVYEVVCVSTEQFADYIKREFEIRCGTLPSKSNTNGVESDYANVPALRPASKADSNFGSSLLISEIRRITHYHFTNWNDLKAPDTTYGIMRLMLQLRKTEEYNNSPVLIHCSAGVGRTGTFIAVDSLLDQCLAEGKADVFNTVANIRKQRNASMVQAQEQYVFIYRALAEYFLFGDTDIPGEYFIEQLARLKHAPRERRVSGSSSVKLVNSHAVSYDFNGASSSPPPTTSGMPAVMPPTAGHVSGNSIPNKLWQWRNAFPNKDTKVSGIEAEYSKLFASLDPPKGTSIAHNDENIPKNRNLDAVVYDRHRVLLYPRIGVGTSSQYINATPYKGHIQPWILAQDPLDLETCHEFWRMIDDNRVHTIVMLSRDDDFAPQEKYWPETSGVNLVLGTGDDLTITLVSERPLSGVVERRLKYHFKREPDPIDVVQYAFTGWPTGAATPTSTAHLRELAQRVLTRAAAFPEVAPIVVHSRDGSFEPGVFVALGALLERYASEKMIDVFRTARQVHQHRPLVFPKMHLQEQYIFLYDAMADYLRSIHAA</sequence>
<evidence type="ECO:0000259" key="11">
    <source>
        <dbReference type="PROSITE" id="PS50835"/>
    </source>
</evidence>
<evidence type="ECO:0000256" key="2">
    <source>
        <dbReference type="ARBA" id="ARBA00013064"/>
    </source>
</evidence>
<dbReference type="SUPFAM" id="SSF49265">
    <property type="entry name" value="Fibronectin type III"/>
    <property type="match status" value="1"/>
</dbReference>
<evidence type="ECO:0000256" key="5">
    <source>
        <dbReference type="ARBA" id="ARBA00022912"/>
    </source>
</evidence>
<evidence type="ECO:0000256" key="8">
    <source>
        <dbReference type="SAM" id="Phobius"/>
    </source>
</evidence>
<feature type="domain" description="Tyrosine-protein phosphatase" evidence="9">
    <location>
        <begin position="734"/>
        <end position="1026"/>
    </location>
</feature>
<dbReference type="GO" id="GO:0016020">
    <property type="term" value="C:membrane"/>
    <property type="evidence" value="ECO:0007669"/>
    <property type="project" value="UniProtKB-SubCell"/>
</dbReference>
<evidence type="ECO:0000256" key="6">
    <source>
        <dbReference type="ARBA" id="ARBA00023136"/>
    </source>
</evidence>
<dbReference type="InterPro" id="IPR003961">
    <property type="entry name" value="FN3_dom"/>
</dbReference>
<dbReference type="InterPro" id="IPR036179">
    <property type="entry name" value="Ig-like_dom_sf"/>
</dbReference>
<evidence type="ECO:0000259" key="9">
    <source>
        <dbReference type="PROSITE" id="PS50055"/>
    </source>
</evidence>
<reference evidence="12" key="1">
    <citation type="journal article" date="2013" name="Genetics">
        <title>The draft genome and transcriptome of Panagrellus redivivus are shaped by the harsh demands of a free-living lifestyle.</title>
        <authorList>
            <person name="Srinivasan J."/>
            <person name="Dillman A.R."/>
            <person name="Macchietto M.G."/>
            <person name="Heikkinen L."/>
            <person name="Lakso M."/>
            <person name="Fracchia K.M."/>
            <person name="Antoshechkin I."/>
            <person name="Mortazavi A."/>
            <person name="Wong G."/>
            <person name="Sternberg P.W."/>
        </authorList>
    </citation>
    <scope>NUCLEOTIDE SEQUENCE [LARGE SCALE GENOMIC DNA]</scope>
    <source>
        <strain evidence="12">MT8872</strain>
    </source>
</reference>
<dbReference type="SUPFAM" id="SSF48726">
    <property type="entry name" value="Immunoglobulin"/>
    <property type="match status" value="1"/>
</dbReference>
<dbReference type="EC" id="3.1.3.48" evidence="2"/>
<keyword evidence="4" id="KW-0378">Hydrolase</keyword>
<name>A0A7E4ZUE1_PANRE</name>
<dbReference type="PROSITE" id="PS50835">
    <property type="entry name" value="IG_LIKE"/>
    <property type="match status" value="1"/>
</dbReference>
<reference evidence="13" key="2">
    <citation type="submission" date="2020-10" db="UniProtKB">
        <authorList>
            <consortium name="WormBaseParasite"/>
        </authorList>
    </citation>
    <scope>IDENTIFICATION</scope>
</reference>
<comment type="subcellular location">
    <subcellularLocation>
        <location evidence="1">Membrane</location>
        <topology evidence="1">Single-pass membrane protein</topology>
    </subcellularLocation>
</comment>
<dbReference type="InterPro" id="IPR000242">
    <property type="entry name" value="PTP_cat"/>
</dbReference>
<dbReference type="GO" id="GO:0004725">
    <property type="term" value="F:protein tyrosine phosphatase activity"/>
    <property type="evidence" value="ECO:0007669"/>
    <property type="project" value="UniProtKB-EC"/>
</dbReference>
<dbReference type="SMART" id="SM00194">
    <property type="entry name" value="PTPc"/>
    <property type="match status" value="2"/>
</dbReference>
<proteinExistence type="predicted"/>
<dbReference type="InterPro" id="IPR003595">
    <property type="entry name" value="Tyr_Pase_cat"/>
</dbReference>
<dbReference type="PANTHER" id="PTHR19134:SF495">
    <property type="entry name" value="TYROSINE-PROTEIN PHOSPHATASE 69D"/>
    <property type="match status" value="1"/>
</dbReference>
<dbReference type="PROSITE" id="PS00383">
    <property type="entry name" value="TYR_PHOSPHATASE_1"/>
    <property type="match status" value="1"/>
</dbReference>
<dbReference type="SMART" id="SM00404">
    <property type="entry name" value="PTPc_motif"/>
    <property type="match status" value="2"/>
</dbReference>
<keyword evidence="6 8" id="KW-0472">Membrane</keyword>
<evidence type="ECO:0000259" key="10">
    <source>
        <dbReference type="PROSITE" id="PS50056"/>
    </source>
</evidence>
<feature type="domain" description="Tyrosine specific protein phosphatases" evidence="10">
    <location>
        <begin position="942"/>
        <end position="1016"/>
    </location>
</feature>
<dbReference type="CDD" id="cd00063">
    <property type="entry name" value="FN3"/>
    <property type="match status" value="1"/>
</dbReference>
<dbReference type="WBParaSite" id="Pan_g17864.t1">
    <property type="protein sequence ID" value="Pan_g17864.t1"/>
    <property type="gene ID" value="Pan_g17864"/>
</dbReference>
<evidence type="ECO:0000313" key="13">
    <source>
        <dbReference type="WBParaSite" id="Pan_g17864.t1"/>
    </source>
</evidence>
<evidence type="ECO:0000256" key="3">
    <source>
        <dbReference type="ARBA" id="ARBA00022729"/>
    </source>
</evidence>
<dbReference type="Proteomes" id="UP000492821">
    <property type="component" value="Unassembled WGS sequence"/>
</dbReference>
<dbReference type="CDD" id="cd00047">
    <property type="entry name" value="PTPc"/>
    <property type="match status" value="2"/>
</dbReference>
<feature type="transmembrane region" description="Helical" evidence="8">
    <location>
        <begin position="666"/>
        <end position="689"/>
    </location>
</feature>
<dbReference type="InterPro" id="IPR000387">
    <property type="entry name" value="Tyr_Pase_dom"/>
</dbReference>
<dbReference type="Gene3D" id="3.90.190.10">
    <property type="entry name" value="Protein tyrosine phosphatase superfamily"/>
    <property type="match status" value="2"/>
</dbReference>
<protein>
    <recommendedName>
        <fullName evidence="2">protein-tyrosine-phosphatase</fullName>
        <ecNumber evidence="2">3.1.3.48</ecNumber>
    </recommendedName>
</protein>
<dbReference type="InterPro" id="IPR007110">
    <property type="entry name" value="Ig-like_dom"/>
</dbReference>